<gene>
    <name evidence="1" type="ORF">THF1A12_1000006</name>
</gene>
<dbReference type="EMBL" id="CAKMUD010000003">
    <property type="protein sequence ID" value="CAH1569824.1"/>
    <property type="molecule type" value="Genomic_DNA"/>
</dbReference>
<name>A0AAU9QHW4_9VIBR</name>
<dbReference type="Proteomes" id="UP001295462">
    <property type="component" value="Unassembled WGS sequence"/>
</dbReference>
<evidence type="ECO:0000313" key="1">
    <source>
        <dbReference type="EMBL" id="CAH1569824.1"/>
    </source>
</evidence>
<reference evidence="1" key="1">
    <citation type="submission" date="2022-01" db="EMBL/GenBank/DDBJ databases">
        <authorList>
            <person name="Lagorce A."/>
        </authorList>
    </citation>
    <scope>NUCLEOTIDE SEQUENCE</scope>
    <source>
        <strain evidence="1">Th15_F1_A12</strain>
    </source>
</reference>
<comment type="caution">
    <text evidence="1">The sequence shown here is derived from an EMBL/GenBank/DDBJ whole genome shotgun (WGS) entry which is preliminary data.</text>
</comment>
<organism evidence="1 2">
    <name type="scientific">Vibrio jasicida</name>
    <dbReference type="NCBI Taxonomy" id="766224"/>
    <lineage>
        <taxon>Bacteria</taxon>
        <taxon>Pseudomonadati</taxon>
        <taxon>Pseudomonadota</taxon>
        <taxon>Gammaproteobacteria</taxon>
        <taxon>Vibrionales</taxon>
        <taxon>Vibrionaceae</taxon>
        <taxon>Vibrio</taxon>
    </lineage>
</organism>
<dbReference type="AlphaFoldDB" id="A0AAU9QHW4"/>
<accession>A0AAU9QHW4</accession>
<protein>
    <submittedName>
        <fullName evidence="1">Uncharacterized protein</fullName>
    </submittedName>
</protein>
<proteinExistence type="predicted"/>
<sequence length="51" mass="5835">MSRYKSPIRTPQEWQDIVQDFTVVVFRLPSSVNFMTSISKRLVTTAVSSVT</sequence>
<dbReference type="RefSeq" id="WP_409590522.1">
    <property type="nucleotide sequence ID" value="NZ_CAKMTZ010000152.1"/>
</dbReference>
<evidence type="ECO:0000313" key="2">
    <source>
        <dbReference type="Proteomes" id="UP001295462"/>
    </source>
</evidence>